<comment type="caution">
    <text evidence="12">The sequence shown here is derived from an EMBL/GenBank/DDBJ whole genome shotgun (WGS) entry which is preliminary data.</text>
</comment>
<dbReference type="Gene3D" id="1.20.58.90">
    <property type="match status" value="1"/>
</dbReference>
<dbReference type="GO" id="GO:0005829">
    <property type="term" value="C:cytosol"/>
    <property type="evidence" value="ECO:0007669"/>
    <property type="project" value="TreeGrafter"/>
</dbReference>
<evidence type="ECO:0000256" key="2">
    <source>
        <dbReference type="ARBA" id="ARBA00004245"/>
    </source>
</evidence>
<evidence type="ECO:0000313" key="12">
    <source>
        <dbReference type="EMBL" id="CAG5124679.1"/>
    </source>
</evidence>
<evidence type="ECO:0000256" key="11">
    <source>
        <dbReference type="SAM" id="MobiDB-lite"/>
    </source>
</evidence>
<feature type="compositionally biased region" description="Basic and acidic residues" evidence="11">
    <location>
        <begin position="39"/>
        <end position="53"/>
    </location>
</feature>
<evidence type="ECO:0000256" key="9">
    <source>
        <dbReference type="ARBA" id="ARBA00026055"/>
    </source>
</evidence>
<reference evidence="12" key="1">
    <citation type="submission" date="2021-04" db="EMBL/GenBank/DDBJ databases">
        <authorList>
            <consortium name="Molecular Ecology Group"/>
        </authorList>
    </citation>
    <scope>NUCLEOTIDE SEQUENCE</scope>
</reference>
<evidence type="ECO:0000256" key="8">
    <source>
        <dbReference type="ARBA" id="ARBA00023212"/>
    </source>
</evidence>
<dbReference type="GO" id="GO:0007023">
    <property type="term" value="P:post-chaperonin tubulin folding pathway"/>
    <property type="evidence" value="ECO:0007669"/>
    <property type="project" value="UniProtKB-UniRule"/>
</dbReference>
<dbReference type="AlphaFoldDB" id="A0A8S3Z678"/>
<comment type="subunit">
    <text evidence="9 10">Supercomplex made of cofactors A to E. Cofactors A and D function by capturing and stabilizing tubulin in a quasi-native conformation. Cofactor E binds to the cofactor D-tubulin complex; interaction with cofactor C then causes the release of tubulin polypeptides that are committed to the native state.</text>
</comment>
<dbReference type="GO" id="GO:0048487">
    <property type="term" value="F:beta-tubulin binding"/>
    <property type="evidence" value="ECO:0007669"/>
    <property type="project" value="InterPro"/>
</dbReference>
<evidence type="ECO:0000256" key="6">
    <source>
        <dbReference type="ARBA" id="ARBA00022701"/>
    </source>
</evidence>
<dbReference type="InterPro" id="IPR004226">
    <property type="entry name" value="TBCA"/>
</dbReference>
<organism evidence="12 13">
    <name type="scientific">Candidula unifasciata</name>
    <dbReference type="NCBI Taxonomy" id="100452"/>
    <lineage>
        <taxon>Eukaryota</taxon>
        <taxon>Metazoa</taxon>
        <taxon>Spiralia</taxon>
        <taxon>Lophotrochozoa</taxon>
        <taxon>Mollusca</taxon>
        <taxon>Gastropoda</taxon>
        <taxon>Heterobranchia</taxon>
        <taxon>Euthyneura</taxon>
        <taxon>Panpulmonata</taxon>
        <taxon>Eupulmonata</taxon>
        <taxon>Stylommatophora</taxon>
        <taxon>Helicina</taxon>
        <taxon>Helicoidea</taxon>
        <taxon>Geomitridae</taxon>
        <taxon>Candidula</taxon>
    </lineage>
</organism>
<comment type="similarity">
    <text evidence="3 10">Belongs to the TBCA family.</text>
</comment>
<comment type="function">
    <text evidence="1">Tubulin-folding protein; involved in the early step of the tubulin folding pathway.</text>
</comment>
<evidence type="ECO:0000256" key="5">
    <source>
        <dbReference type="ARBA" id="ARBA00022490"/>
    </source>
</evidence>
<dbReference type="OrthoDB" id="296187at2759"/>
<keyword evidence="6 10" id="KW-0493">Microtubule</keyword>
<sequence>MTDSRKQIKIYTGVVKRTTKEKECYEKEATQLAEKLEKMKADGKDEHDIKKQGEVLQESRSMVPDTTKRLKKAVNDLSELLKKESDLDGTEEYTEAVAALKAAEPHLA</sequence>
<dbReference type="Pfam" id="PF02970">
    <property type="entry name" value="TBCA"/>
    <property type="match status" value="1"/>
</dbReference>
<feature type="region of interest" description="Disordered" evidence="11">
    <location>
        <begin position="39"/>
        <end position="63"/>
    </location>
</feature>
<evidence type="ECO:0000313" key="13">
    <source>
        <dbReference type="Proteomes" id="UP000678393"/>
    </source>
</evidence>
<evidence type="ECO:0000256" key="7">
    <source>
        <dbReference type="ARBA" id="ARBA00023186"/>
    </source>
</evidence>
<evidence type="ECO:0000256" key="10">
    <source>
        <dbReference type="RuleBase" id="RU364030"/>
    </source>
</evidence>
<dbReference type="FunFam" id="1.20.58.90:FF:000010">
    <property type="entry name" value="Tubulin-specific chaperone A"/>
    <property type="match status" value="1"/>
</dbReference>
<keyword evidence="8 10" id="KW-0206">Cytoskeleton</keyword>
<dbReference type="EMBL" id="CAJHNH020001839">
    <property type="protein sequence ID" value="CAG5124679.1"/>
    <property type="molecule type" value="Genomic_DNA"/>
</dbReference>
<keyword evidence="13" id="KW-1185">Reference proteome</keyword>
<keyword evidence="5 10" id="KW-0963">Cytoplasm</keyword>
<gene>
    <name evidence="12" type="ORF">CUNI_LOCUS10237</name>
</gene>
<dbReference type="PANTHER" id="PTHR21500">
    <property type="entry name" value="TUBULIN-SPECIFIC CHAPERONE A"/>
    <property type="match status" value="1"/>
</dbReference>
<keyword evidence="7 10" id="KW-0143">Chaperone</keyword>
<name>A0A8S3Z678_9EUPU</name>
<dbReference type="PANTHER" id="PTHR21500:SF0">
    <property type="entry name" value="TUBULIN-SPECIFIC CHAPERONE A"/>
    <property type="match status" value="1"/>
</dbReference>
<evidence type="ECO:0000256" key="1">
    <source>
        <dbReference type="ARBA" id="ARBA00003046"/>
    </source>
</evidence>
<dbReference type="InterPro" id="IPR036126">
    <property type="entry name" value="TBCA_sf"/>
</dbReference>
<dbReference type="GO" id="GO:0005874">
    <property type="term" value="C:microtubule"/>
    <property type="evidence" value="ECO:0007669"/>
    <property type="project" value="UniProtKB-KW"/>
</dbReference>
<proteinExistence type="inferred from homology"/>
<dbReference type="SUPFAM" id="SSF46988">
    <property type="entry name" value="Tubulin chaperone cofactor A"/>
    <property type="match status" value="1"/>
</dbReference>
<comment type="subcellular location">
    <subcellularLocation>
        <location evidence="2 10">Cytoplasm</location>
        <location evidence="2 10">Cytoskeleton</location>
    </subcellularLocation>
</comment>
<protein>
    <recommendedName>
        <fullName evidence="4 10">Tubulin-specific chaperone A</fullName>
    </recommendedName>
</protein>
<evidence type="ECO:0000256" key="4">
    <source>
        <dbReference type="ARBA" id="ARBA00015002"/>
    </source>
</evidence>
<accession>A0A8S3Z678</accession>
<dbReference type="Proteomes" id="UP000678393">
    <property type="component" value="Unassembled WGS sequence"/>
</dbReference>
<dbReference type="GO" id="GO:0007021">
    <property type="term" value="P:tubulin complex assembly"/>
    <property type="evidence" value="ECO:0007669"/>
    <property type="project" value="UniProtKB-UniRule"/>
</dbReference>
<evidence type="ECO:0000256" key="3">
    <source>
        <dbReference type="ARBA" id="ARBA00006806"/>
    </source>
</evidence>